<gene>
    <name evidence="2" type="ORF">FNA46_02760</name>
</gene>
<keyword evidence="2" id="KW-0282">Flagellum</keyword>
<evidence type="ECO:0000256" key="1">
    <source>
        <dbReference type="SAM" id="Phobius"/>
    </source>
</evidence>
<keyword evidence="1" id="KW-0472">Membrane</keyword>
<evidence type="ECO:0000313" key="3">
    <source>
        <dbReference type="Proteomes" id="UP000316801"/>
    </source>
</evidence>
<accession>A0A549TGB7</accession>
<feature type="non-terminal residue" evidence="2">
    <location>
        <position position="45"/>
    </location>
</feature>
<name>A0A549TGB7_9HYPH</name>
<evidence type="ECO:0000313" key="2">
    <source>
        <dbReference type="EMBL" id="TRL41809.1"/>
    </source>
</evidence>
<sequence length="45" mass="4818">MVDDLMGAYGDRLVLAVAGVALALLVLVLILWLVRRRSGPAGRAR</sequence>
<dbReference type="Proteomes" id="UP000316801">
    <property type="component" value="Unassembled WGS sequence"/>
</dbReference>
<dbReference type="AlphaFoldDB" id="A0A549TGB7"/>
<feature type="transmembrane region" description="Helical" evidence="1">
    <location>
        <begin position="12"/>
        <end position="34"/>
    </location>
</feature>
<keyword evidence="1" id="KW-1133">Transmembrane helix</keyword>
<keyword evidence="3" id="KW-1185">Reference proteome</keyword>
<keyword evidence="2" id="KW-0966">Cell projection</keyword>
<dbReference type="EMBL" id="VJMG01000008">
    <property type="protein sequence ID" value="TRL41809.1"/>
    <property type="molecule type" value="Genomic_DNA"/>
</dbReference>
<comment type="caution">
    <text evidence="2">The sequence shown here is derived from an EMBL/GenBank/DDBJ whole genome shotgun (WGS) entry which is preliminary data.</text>
</comment>
<organism evidence="2 3">
    <name type="scientific">Rhizobium straminoryzae</name>
    <dbReference type="NCBI Taxonomy" id="1387186"/>
    <lineage>
        <taxon>Bacteria</taxon>
        <taxon>Pseudomonadati</taxon>
        <taxon>Pseudomonadota</taxon>
        <taxon>Alphaproteobacteria</taxon>
        <taxon>Hyphomicrobiales</taxon>
        <taxon>Rhizobiaceae</taxon>
        <taxon>Rhizobium/Agrobacterium group</taxon>
        <taxon>Rhizobium</taxon>
    </lineage>
</organism>
<keyword evidence="1" id="KW-0812">Transmembrane</keyword>
<protein>
    <submittedName>
        <fullName evidence="2">Flagellar biosynthesis protein FliO</fullName>
    </submittedName>
</protein>
<proteinExistence type="predicted"/>
<keyword evidence="2" id="KW-0969">Cilium</keyword>
<reference evidence="2 3" key="1">
    <citation type="submission" date="2019-07" db="EMBL/GenBank/DDBJ databases">
        <title>Ln-dependent methylotrophs.</title>
        <authorList>
            <person name="Tani A."/>
        </authorList>
    </citation>
    <scope>NUCLEOTIDE SEQUENCE [LARGE SCALE GENOMIC DNA]</scope>
    <source>
        <strain evidence="2 3">SM12</strain>
    </source>
</reference>